<evidence type="ECO:0000313" key="2">
    <source>
        <dbReference type="EMBL" id="CAA6823524.1"/>
    </source>
</evidence>
<gene>
    <name evidence="2" type="ORF">HELGO_WM22110</name>
</gene>
<dbReference type="EMBL" id="CACVAZ010000165">
    <property type="protein sequence ID" value="CAA6823524.1"/>
    <property type="molecule type" value="Genomic_DNA"/>
</dbReference>
<sequence>MIKKGLFVLLIFLINGCVGTMRLAEENSVNPKDSTAPALTKSGTSKTKD</sequence>
<dbReference type="AlphaFoldDB" id="A0A6S6TVR4"/>
<accession>A0A6S6TVR4</accession>
<reference evidence="2" key="1">
    <citation type="submission" date="2020-01" db="EMBL/GenBank/DDBJ databases">
        <authorList>
            <person name="Meier V. D."/>
            <person name="Meier V D."/>
        </authorList>
    </citation>
    <scope>NUCLEOTIDE SEQUENCE</scope>
    <source>
        <strain evidence="2">HLG_WM_MAG_02</strain>
    </source>
</reference>
<name>A0A6S6TVR4_9BACT</name>
<protein>
    <submittedName>
        <fullName evidence="2">Uncharacterized protein</fullName>
    </submittedName>
</protein>
<proteinExistence type="predicted"/>
<organism evidence="2">
    <name type="scientific">uncultured Sulfurovum sp</name>
    <dbReference type="NCBI Taxonomy" id="269237"/>
    <lineage>
        <taxon>Bacteria</taxon>
        <taxon>Pseudomonadati</taxon>
        <taxon>Campylobacterota</taxon>
        <taxon>Epsilonproteobacteria</taxon>
        <taxon>Campylobacterales</taxon>
        <taxon>Sulfurovaceae</taxon>
        <taxon>Sulfurovum</taxon>
        <taxon>environmental samples</taxon>
    </lineage>
</organism>
<feature type="region of interest" description="Disordered" evidence="1">
    <location>
        <begin position="26"/>
        <end position="49"/>
    </location>
</feature>
<evidence type="ECO:0000256" key="1">
    <source>
        <dbReference type="SAM" id="MobiDB-lite"/>
    </source>
</evidence>